<dbReference type="SUPFAM" id="SSF55874">
    <property type="entry name" value="ATPase domain of HSP90 chaperone/DNA topoisomerase II/histidine kinase"/>
    <property type="match status" value="1"/>
</dbReference>
<evidence type="ECO:0000256" key="2">
    <source>
        <dbReference type="ARBA" id="ARBA00004236"/>
    </source>
</evidence>
<keyword evidence="5" id="KW-0808">Transferase</keyword>
<keyword evidence="15" id="KW-1185">Reference proteome</keyword>
<feature type="region of interest" description="Disordered" evidence="10">
    <location>
        <begin position="503"/>
        <end position="522"/>
    </location>
</feature>
<feature type="transmembrane region" description="Helical" evidence="11">
    <location>
        <begin position="185"/>
        <end position="207"/>
    </location>
</feature>
<comment type="catalytic activity">
    <reaction evidence="1">
        <text>ATP + protein L-histidine = ADP + protein N-phospho-L-histidine.</text>
        <dbReference type="EC" id="2.7.13.3"/>
    </reaction>
</comment>
<dbReference type="Pfam" id="PF00672">
    <property type="entry name" value="HAMP"/>
    <property type="match status" value="1"/>
</dbReference>
<dbReference type="InterPro" id="IPR052162">
    <property type="entry name" value="Sensor_kinase/Photoreceptor"/>
</dbReference>
<feature type="domain" description="Histidine kinase" evidence="12">
    <location>
        <begin position="290"/>
        <end position="504"/>
    </location>
</feature>
<dbReference type="InterPro" id="IPR003660">
    <property type="entry name" value="HAMP_dom"/>
</dbReference>
<feature type="domain" description="HAMP" evidence="13">
    <location>
        <begin position="209"/>
        <end position="261"/>
    </location>
</feature>
<evidence type="ECO:0000259" key="12">
    <source>
        <dbReference type="PROSITE" id="PS50109"/>
    </source>
</evidence>
<evidence type="ECO:0000256" key="5">
    <source>
        <dbReference type="ARBA" id="ARBA00022679"/>
    </source>
</evidence>
<evidence type="ECO:0000313" key="15">
    <source>
        <dbReference type="Proteomes" id="UP001156441"/>
    </source>
</evidence>
<keyword evidence="11" id="KW-0472">Membrane</keyword>
<evidence type="ECO:0000256" key="6">
    <source>
        <dbReference type="ARBA" id="ARBA00022692"/>
    </source>
</evidence>
<dbReference type="CDD" id="cd00082">
    <property type="entry name" value="HisKA"/>
    <property type="match status" value="1"/>
</dbReference>
<evidence type="ECO:0000256" key="4">
    <source>
        <dbReference type="ARBA" id="ARBA00022553"/>
    </source>
</evidence>
<dbReference type="InterPro" id="IPR036890">
    <property type="entry name" value="HATPase_C_sf"/>
</dbReference>
<evidence type="ECO:0000313" key="14">
    <source>
        <dbReference type="EMBL" id="MCT2585402.1"/>
    </source>
</evidence>
<dbReference type="InterPro" id="IPR003661">
    <property type="entry name" value="HisK_dim/P_dom"/>
</dbReference>
<protein>
    <recommendedName>
        <fullName evidence="3">histidine kinase</fullName>
        <ecNumber evidence="3">2.7.13.3</ecNumber>
    </recommendedName>
</protein>
<name>A0ABT2JC36_9PSEU</name>
<evidence type="ECO:0000256" key="8">
    <source>
        <dbReference type="ARBA" id="ARBA00022989"/>
    </source>
</evidence>
<proteinExistence type="predicted"/>
<evidence type="ECO:0000259" key="13">
    <source>
        <dbReference type="PROSITE" id="PS50885"/>
    </source>
</evidence>
<dbReference type="Gene3D" id="3.30.565.10">
    <property type="entry name" value="Histidine kinase-like ATPase, C-terminal domain"/>
    <property type="match status" value="1"/>
</dbReference>
<dbReference type="RefSeq" id="WP_260192962.1">
    <property type="nucleotide sequence ID" value="NZ_JAFFZE010000015.1"/>
</dbReference>
<dbReference type="InterPro" id="IPR036097">
    <property type="entry name" value="HisK_dim/P_sf"/>
</dbReference>
<dbReference type="EC" id="2.7.13.3" evidence="3"/>
<dbReference type="SUPFAM" id="SSF47384">
    <property type="entry name" value="Homodimeric domain of signal transducing histidine kinase"/>
    <property type="match status" value="1"/>
</dbReference>
<keyword evidence="4" id="KW-0597">Phosphoprotein</keyword>
<dbReference type="InterPro" id="IPR004358">
    <property type="entry name" value="Sig_transdc_His_kin-like_C"/>
</dbReference>
<keyword evidence="6 11" id="KW-0812">Transmembrane</keyword>
<comment type="subcellular location">
    <subcellularLocation>
        <location evidence="2">Cell membrane</location>
    </subcellularLocation>
</comment>
<dbReference type="InterPro" id="IPR005467">
    <property type="entry name" value="His_kinase_dom"/>
</dbReference>
<evidence type="ECO:0000256" key="7">
    <source>
        <dbReference type="ARBA" id="ARBA00022777"/>
    </source>
</evidence>
<dbReference type="Gene3D" id="1.10.287.130">
    <property type="match status" value="1"/>
</dbReference>
<dbReference type="SMART" id="SM00304">
    <property type="entry name" value="HAMP"/>
    <property type="match status" value="1"/>
</dbReference>
<comment type="caution">
    <text evidence="14">The sequence shown here is derived from an EMBL/GenBank/DDBJ whole genome shotgun (WGS) entry which is preliminary data.</text>
</comment>
<dbReference type="InterPro" id="IPR003594">
    <property type="entry name" value="HATPase_dom"/>
</dbReference>
<dbReference type="CDD" id="cd06225">
    <property type="entry name" value="HAMP"/>
    <property type="match status" value="1"/>
</dbReference>
<evidence type="ECO:0000256" key="10">
    <source>
        <dbReference type="SAM" id="MobiDB-lite"/>
    </source>
</evidence>
<organism evidence="14 15">
    <name type="scientific">Actinophytocola gossypii</name>
    <dbReference type="NCBI Taxonomy" id="2812003"/>
    <lineage>
        <taxon>Bacteria</taxon>
        <taxon>Bacillati</taxon>
        <taxon>Actinomycetota</taxon>
        <taxon>Actinomycetes</taxon>
        <taxon>Pseudonocardiales</taxon>
        <taxon>Pseudonocardiaceae</taxon>
    </lineage>
</organism>
<evidence type="ECO:0000256" key="9">
    <source>
        <dbReference type="ARBA" id="ARBA00023012"/>
    </source>
</evidence>
<sequence length="522" mass="57164">MTEPARWSLRRIVNVSVAAVALFSLAAIVVGGFALTNLSDVRKRVVDRIDPALLQSLRLEAALVDQETGVRGYVLGAQTDLLRPFIGGVEAQQDAVGQLEDLVTDLPAAQTNLRQVTERMELWRTTYAEPTIAAVEATGRPADSTIRLGQAAFDRVRAALNRVQDNLVDARESAVASLGTSETTLNVVCVVIAAGFVLIVLALAFVLRTTALRPVSRLAEEVRTVAGGDFEHEVERSGPREIRELGADVNRMRERILHELAALREAHAVLDARTQDLERSNQELEQFAYVASHDLQEPLRKVASFCQLLERRYAGQLDERADQYIGFAVDGAKRMQVLINDLLAFSRVGRIVREPTVVSCDAVLEQATANLATAIEQTGASVTSDDLPEVNAEVPLLTTVFQNLIGNALKFHGDAPPQVHVGVRPVEDGFWEFSIADNGIGIDPEYAERIFVIFQRLHNKADYPGTGIGLAMCRKIIEYHGGTIWLDTSVESGSRFCFTLPVLADPEPPEDPKTPEEEDTDG</sequence>
<keyword evidence="9" id="KW-0902">Two-component regulatory system</keyword>
<gene>
    <name evidence="14" type="ORF">JT362_19975</name>
</gene>
<reference evidence="14 15" key="1">
    <citation type="submission" date="2021-02" db="EMBL/GenBank/DDBJ databases">
        <title>Actinophytocola xerophila sp. nov., isolated from soil of cotton cropping field.</title>
        <authorList>
            <person name="Huang R."/>
            <person name="Chen X."/>
            <person name="Ge X."/>
            <person name="Liu W."/>
        </authorList>
    </citation>
    <scope>NUCLEOTIDE SEQUENCE [LARGE SCALE GENOMIC DNA]</scope>
    <source>
        <strain evidence="14 15">S1-96</strain>
    </source>
</reference>
<evidence type="ECO:0000256" key="3">
    <source>
        <dbReference type="ARBA" id="ARBA00012438"/>
    </source>
</evidence>
<dbReference type="SMART" id="SM00387">
    <property type="entry name" value="HATPase_c"/>
    <property type="match status" value="1"/>
</dbReference>
<dbReference type="PANTHER" id="PTHR43304:SF1">
    <property type="entry name" value="PAC DOMAIN-CONTAINING PROTEIN"/>
    <property type="match status" value="1"/>
</dbReference>
<dbReference type="PRINTS" id="PR00344">
    <property type="entry name" value="BCTRLSENSOR"/>
</dbReference>
<dbReference type="PROSITE" id="PS50885">
    <property type="entry name" value="HAMP"/>
    <property type="match status" value="1"/>
</dbReference>
<evidence type="ECO:0000256" key="11">
    <source>
        <dbReference type="SAM" id="Phobius"/>
    </source>
</evidence>
<dbReference type="Gene3D" id="6.10.340.10">
    <property type="match status" value="1"/>
</dbReference>
<dbReference type="SMART" id="SM00388">
    <property type="entry name" value="HisKA"/>
    <property type="match status" value="1"/>
</dbReference>
<dbReference type="EMBL" id="JAFFZE010000015">
    <property type="protein sequence ID" value="MCT2585402.1"/>
    <property type="molecule type" value="Genomic_DNA"/>
</dbReference>
<dbReference type="Pfam" id="PF00512">
    <property type="entry name" value="HisKA"/>
    <property type="match status" value="1"/>
</dbReference>
<dbReference type="SUPFAM" id="SSF158472">
    <property type="entry name" value="HAMP domain-like"/>
    <property type="match status" value="1"/>
</dbReference>
<dbReference type="PROSITE" id="PS50109">
    <property type="entry name" value="HIS_KIN"/>
    <property type="match status" value="1"/>
</dbReference>
<accession>A0ABT2JC36</accession>
<evidence type="ECO:0000256" key="1">
    <source>
        <dbReference type="ARBA" id="ARBA00000085"/>
    </source>
</evidence>
<keyword evidence="7" id="KW-0418">Kinase</keyword>
<keyword evidence="8 11" id="KW-1133">Transmembrane helix</keyword>
<feature type="transmembrane region" description="Helical" evidence="11">
    <location>
        <begin position="12"/>
        <end position="35"/>
    </location>
</feature>
<dbReference type="InterPro" id="IPR007891">
    <property type="entry name" value="CHASE3"/>
</dbReference>
<dbReference type="PANTHER" id="PTHR43304">
    <property type="entry name" value="PHYTOCHROME-LIKE PROTEIN CPH1"/>
    <property type="match status" value="1"/>
</dbReference>
<dbReference type="Proteomes" id="UP001156441">
    <property type="component" value="Unassembled WGS sequence"/>
</dbReference>
<dbReference type="Pfam" id="PF02518">
    <property type="entry name" value="HATPase_c"/>
    <property type="match status" value="1"/>
</dbReference>
<dbReference type="Pfam" id="PF05227">
    <property type="entry name" value="CHASE3"/>
    <property type="match status" value="1"/>
</dbReference>